<dbReference type="GO" id="GO:0004399">
    <property type="term" value="F:histidinol dehydrogenase activity"/>
    <property type="evidence" value="ECO:0007669"/>
    <property type="project" value="UniProtKB-ARBA"/>
</dbReference>
<keyword evidence="12" id="KW-0663">Pyridoxal phosphate</keyword>
<evidence type="ECO:0000256" key="8">
    <source>
        <dbReference type="ARBA" id="ARBA00022576"/>
    </source>
</evidence>
<evidence type="ECO:0000259" key="16">
    <source>
        <dbReference type="Pfam" id="PF00155"/>
    </source>
</evidence>
<comment type="pathway">
    <text evidence="6">Sphingolipid metabolism.</text>
</comment>
<evidence type="ECO:0000256" key="9">
    <source>
        <dbReference type="ARBA" id="ARBA00022679"/>
    </source>
</evidence>
<dbReference type="InterPro" id="IPR012131">
    <property type="entry name" value="Hstdl_DH"/>
</dbReference>
<dbReference type="InterPro" id="IPR001692">
    <property type="entry name" value="Histidinol_DH_CS"/>
</dbReference>
<proteinExistence type="inferred from homology"/>
<dbReference type="HAMAP" id="MF_01024">
    <property type="entry name" value="HisD"/>
    <property type="match status" value="1"/>
</dbReference>
<dbReference type="PANTHER" id="PTHR21256:SF2">
    <property type="entry name" value="HISTIDINE BIOSYNTHESIS TRIFUNCTIONAL PROTEIN"/>
    <property type="match status" value="1"/>
</dbReference>
<comment type="subcellular location">
    <subcellularLocation>
        <location evidence="3">Endoplasmic reticulum membrane</location>
        <topology evidence="3">Single-pass membrane protein</topology>
    </subcellularLocation>
</comment>
<evidence type="ECO:0000256" key="2">
    <source>
        <dbReference type="ARBA" id="ARBA00001947"/>
    </source>
</evidence>
<evidence type="ECO:0000256" key="10">
    <source>
        <dbReference type="ARBA" id="ARBA00022723"/>
    </source>
</evidence>
<dbReference type="GO" id="GO:0046872">
    <property type="term" value="F:metal ion binding"/>
    <property type="evidence" value="ECO:0007669"/>
    <property type="project" value="UniProtKB-KW"/>
</dbReference>
<comment type="cofactor">
    <cofactor evidence="2">
        <name>Zn(2+)</name>
        <dbReference type="ChEBI" id="CHEBI:29105"/>
    </cofactor>
</comment>
<reference evidence="17" key="1">
    <citation type="journal article" date="2022" name="Cell">
        <title>Repeat-based holocentromeres influence genome architecture and karyotype evolution.</title>
        <authorList>
            <person name="Hofstatter P.G."/>
            <person name="Thangavel G."/>
            <person name="Lux T."/>
            <person name="Neumann P."/>
            <person name="Vondrak T."/>
            <person name="Novak P."/>
            <person name="Zhang M."/>
            <person name="Costa L."/>
            <person name="Castellani M."/>
            <person name="Scott A."/>
            <person name="Toegelov H."/>
            <person name="Fuchs J."/>
            <person name="Mata-Sucre Y."/>
            <person name="Dias Y."/>
            <person name="Vanzela A.L.L."/>
            <person name="Huettel B."/>
            <person name="Almeida C.C.S."/>
            <person name="Simkova H."/>
            <person name="Souza G."/>
            <person name="Pedrosa-Harand A."/>
            <person name="Macas J."/>
            <person name="Mayer K.F.X."/>
            <person name="Houben A."/>
            <person name="Marques A."/>
        </authorList>
    </citation>
    <scope>NUCLEOTIDE SEQUENCE</scope>
    <source>
        <strain evidence="17">RhyBre1mFocal</strain>
    </source>
</reference>
<dbReference type="EMBL" id="JAMQYH010000052">
    <property type="protein sequence ID" value="KAJ1684008.1"/>
    <property type="molecule type" value="Genomic_DNA"/>
</dbReference>
<evidence type="ECO:0000256" key="5">
    <source>
        <dbReference type="ARBA" id="ARBA00004940"/>
    </source>
</evidence>
<dbReference type="HAMAP" id="MF_01023">
    <property type="entry name" value="HisC_aminotrans_2"/>
    <property type="match status" value="1"/>
</dbReference>
<dbReference type="AlphaFoldDB" id="A0A9P9Z811"/>
<dbReference type="NCBIfam" id="TIGR01141">
    <property type="entry name" value="hisC"/>
    <property type="match status" value="1"/>
</dbReference>
<dbReference type="GO" id="GO:0030170">
    <property type="term" value="F:pyridoxal phosphate binding"/>
    <property type="evidence" value="ECO:0007669"/>
    <property type="project" value="InterPro"/>
</dbReference>
<keyword evidence="11" id="KW-0862">Zinc</keyword>
<dbReference type="Gene3D" id="1.20.5.1300">
    <property type="match status" value="1"/>
</dbReference>
<dbReference type="Gene3D" id="3.40.640.10">
    <property type="entry name" value="Type I PLP-dependent aspartate aminotransferase-like (Major domain)"/>
    <property type="match status" value="1"/>
</dbReference>
<dbReference type="Pfam" id="PF00815">
    <property type="entry name" value="Histidinol_dh"/>
    <property type="match status" value="1"/>
</dbReference>
<evidence type="ECO:0000256" key="12">
    <source>
        <dbReference type="ARBA" id="ARBA00022898"/>
    </source>
</evidence>
<evidence type="ECO:0000256" key="4">
    <source>
        <dbReference type="ARBA" id="ARBA00004760"/>
    </source>
</evidence>
<dbReference type="SUPFAM" id="SSF53720">
    <property type="entry name" value="ALDH-like"/>
    <property type="match status" value="1"/>
</dbReference>
<dbReference type="NCBIfam" id="NF002877">
    <property type="entry name" value="PRK03317.1"/>
    <property type="match status" value="1"/>
</dbReference>
<keyword evidence="9" id="KW-0808">Transferase</keyword>
<dbReference type="GO" id="GO:0000105">
    <property type="term" value="P:L-histidine biosynthetic process"/>
    <property type="evidence" value="ECO:0007669"/>
    <property type="project" value="InterPro"/>
</dbReference>
<evidence type="ECO:0000256" key="1">
    <source>
        <dbReference type="ARBA" id="ARBA00001933"/>
    </source>
</evidence>
<comment type="pathway">
    <text evidence="5">Amino-acid biosynthesis; L-histidine biosynthesis; L-histidine from 5-phospho-alpha-D-ribose 1-diphosphate: step 9/9.</text>
</comment>
<dbReference type="NCBIfam" id="TIGR00069">
    <property type="entry name" value="hisD"/>
    <property type="match status" value="1"/>
</dbReference>
<accession>A0A9P9Z811</accession>
<evidence type="ECO:0000256" key="3">
    <source>
        <dbReference type="ARBA" id="ARBA00004389"/>
    </source>
</evidence>
<dbReference type="PRINTS" id="PR00083">
    <property type="entry name" value="HOLDHDRGNASE"/>
</dbReference>
<dbReference type="GO" id="GO:0051287">
    <property type="term" value="F:NAD binding"/>
    <property type="evidence" value="ECO:0007669"/>
    <property type="project" value="InterPro"/>
</dbReference>
<dbReference type="CDD" id="cd06572">
    <property type="entry name" value="Histidinol_dh"/>
    <property type="match status" value="1"/>
</dbReference>
<comment type="caution">
    <text evidence="17">The sequence shown here is derived from an EMBL/GenBank/DDBJ whole genome shotgun (WGS) entry which is preliminary data.</text>
</comment>
<dbReference type="InterPro" id="IPR016161">
    <property type="entry name" value="Ald_DH/histidinol_DH"/>
</dbReference>
<dbReference type="PROSITE" id="PS00599">
    <property type="entry name" value="AA_TRANSFER_CLASS_2"/>
    <property type="match status" value="1"/>
</dbReference>
<keyword evidence="18" id="KW-1185">Reference proteome</keyword>
<evidence type="ECO:0000256" key="15">
    <source>
        <dbReference type="ARBA" id="ARBA00030262"/>
    </source>
</evidence>
<keyword evidence="13" id="KW-0746">Sphingolipid metabolism</keyword>
<evidence type="ECO:0000313" key="17">
    <source>
        <dbReference type="EMBL" id="KAJ1684008.1"/>
    </source>
</evidence>
<dbReference type="GO" id="GO:0005789">
    <property type="term" value="C:endoplasmic reticulum membrane"/>
    <property type="evidence" value="ECO:0007669"/>
    <property type="project" value="UniProtKB-SubCell"/>
</dbReference>
<organism evidence="17 18">
    <name type="scientific">Rhynchospora breviuscula</name>
    <dbReference type="NCBI Taxonomy" id="2022672"/>
    <lineage>
        <taxon>Eukaryota</taxon>
        <taxon>Viridiplantae</taxon>
        <taxon>Streptophyta</taxon>
        <taxon>Embryophyta</taxon>
        <taxon>Tracheophyta</taxon>
        <taxon>Spermatophyta</taxon>
        <taxon>Magnoliopsida</taxon>
        <taxon>Liliopsida</taxon>
        <taxon>Poales</taxon>
        <taxon>Cyperaceae</taxon>
        <taxon>Cyperoideae</taxon>
        <taxon>Rhynchosporeae</taxon>
        <taxon>Rhynchospora</taxon>
    </lineage>
</organism>
<dbReference type="Gene3D" id="3.40.50.1980">
    <property type="entry name" value="Nitrogenase molybdenum iron protein domain"/>
    <property type="match status" value="2"/>
</dbReference>
<dbReference type="InterPro" id="IPR005861">
    <property type="entry name" value="HisP_aminotrans"/>
</dbReference>
<dbReference type="SUPFAM" id="SSF53383">
    <property type="entry name" value="PLP-dependent transferases"/>
    <property type="match status" value="1"/>
</dbReference>
<feature type="domain" description="Aminotransferase class I/classII large" evidence="16">
    <location>
        <begin position="444"/>
        <end position="776"/>
    </location>
</feature>
<dbReference type="GO" id="GO:0005829">
    <property type="term" value="C:cytosol"/>
    <property type="evidence" value="ECO:0007669"/>
    <property type="project" value="TreeGrafter"/>
</dbReference>
<evidence type="ECO:0000256" key="7">
    <source>
        <dbReference type="ARBA" id="ARBA00008392"/>
    </source>
</evidence>
<dbReference type="PANTHER" id="PTHR21256">
    <property type="entry name" value="HISTIDINOL DEHYDROGENASE HDH"/>
    <property type="match status" value="1"/>
</dbReference>
<dbReference type="InterPro" id="IPR001917">
    <property type="entry name" value="Aminotrans_II_pyridoxalP_BS"/>
</dbReference>
<keyword evidence="13" id="KW-0443">Lipid metabolism</keyword>
<sequence length="794" mass="83382">MLRTIDLRTPDPDAPAGRRHAGWRAYTDVVPRAEFDVEAAVEVVRPVVEDVRVRGEEAVREYSARFDGVEQDTVAVPAEALTAALEALDPAVRAGLEESVRRLRATCEAELEADTATDLAAGARVAKRMVPMDRVGLYVPGGIAPLVSSVVMNVVPAQVAGVGSIALTSSPQKAHGGLPHPTILAACALLGVDEVYAAGGAQAIAMLAYGAGPCAPVDLVTGPGAIYTVAAKRLLNGQGVVGIDSEAGPTEIAILADETADPAFVAADLLSQAEHDPMAGSVLVTDSPQLADDVVAELDKQVAATRHVERVRTALTGPQSGVVLVRDLDQGVDVVNAYAAEHLEIQTRDASSYAARIVNAGAVFVGGFAPVSLGDYCAGSNHVLPTGGCACHSSGLSVRAFLRAVHVVEYSRDALAEVADHVVALAEAEDLPGHGAAVSLEVPVALNVNENPYAPSPGCVADIAAAVAQAATTLNRYPDRELTDLREALAAYLTRESGVAVEPAQVWAANGSNEVMLQLLQAFGGPGRTAVSFAPTYSMYPEYARDSVTGWVAGRRREDFSFDLDHAESLVEEHRPSVVLLPSPNNPTGTALPPEVVSPLATMLRQNGGGVLVVDEAYAEFRRSGVPSALELLDDHPNLVVTRTMSKAFALAGGRLGYLAASPAITDALRVVRLPYHLSSVSQATALAALGHADELLGAVAELRRGRDDLVRHLREEGYEVAESDANFVLFGRFEDRHAVWQGLLERGVLIRETGPDGWLRVSVGTPAEMDAFTAALAAVRENAMVRTPQGADR</sequence>
<name>A0A9P9Z811_9POAL</name>
<gene>
    <name evidence="17" type="ORF">LUZ63_020748</name>
</gene>
<dbReference type="Proteomes" id="UP001151287">
    <property type="component" value="Unassembled WGS sequence"/>
</dbReference>
<evidence type="ECO:0000256" key="14">
    <source>
        <dbReference type="ARBA" id="ARBA00023002"/>
    </source>
</evidence>
<dbReference type="InterPro" id="IPR004839">
    <property type="entry name" value="Aminotransferase_I/II_large"/>
</dbReference>
<evidence type="ECO:0000256" key="13">
    <source>
        <dbReference type="ARBA" id="ARBA00022919"/>
    </source>
</evidence>
<dbReference type="InterPro" id="IPR015421">
    <property type="entry name" value="PyrdxlP-dep_Trfase_major"/>
</dbReference>
<dbReference type="GO" id="GO:0004400">
    <property type="term" value="F:histidinol-phosphate transaminase activity"/>
    <property type="evidence" value="ECO:0007669"/>
    <property type="project" value="InterPro"/>
</dbReference>
<evidence type="ECO:0000256" key="6">
    <source>
        <dbReference type="ARBA" id="ARBA00004991"/>
    </source>
</evidence>
<comment type="similarity">
    <text evidence="7">Belongs to the class-II pyridoxal-phosphate-dependent aminotransferase family.</text>
</comment>
<dbReference type="Gene3D" id="3.90.1150.10">
    <property type="entry name" value="Aspartate Aminotransferase, domain 1"/>
    <property type="match status" value="1"/>
</dbReference>
<comment type="pathway">
    <text evidence="4">Lipid metabolism; sphingolipid metabolism.</text>
</comment>
<dbReference type="FunFam" id="3.40.50.1980:FF:000001">
    <property type="entry name" value="Histidinol dehydrogenase"/>
    <property type="match status" value="1"/>
</dbReference>
<keyword evidence="8" id="KW-0032">Aminotransferase</keyword>
<dbReference type="Pfam" id="PF00155">
    <property type="entry name" value="Aminotran_1_2"/>
    <property type="match status" value="1"/>
</dbReference>
<keyword evidence="10" id="KW-0479">Metal-binding</keyword>
<dbReference type="PROSITE" id="PS00611">
    <property type="entry name" value="HISOL_DEHYDROGENASE"/>
    <property type="match status" value="1"/>
</dbReference>
<dbReference type="InterPro" id="IPR015424">
    <property type="entry name" value="PyrdxlP-dep_Trfase"/>
</dbReference>
<keyword evidence="14" id="KW-0560">Oxidoreductase</keyword>
<dbReference type="GO" id="GO:0006665">
    <property type="term" value="P:sphingolipid metabolic process"/>
    <property type="evidence" value="ECO:0007669"/>
    <property type="project" value="UniProtKB-KW"/>
</dbReference>
<dbReference type="InterPro" id="IPR015422">
    <property type="entry name" value="PyrdxlP-dep_Trfase_small"/>
</dbReference>
<dbReference type="OrthoDB" id="1703565at2759"/>
<comment type="cofactor">
    <cofactor evidence="1">
        <name>pyridoxal 5'-phosphate</name>
        <dbReference type="ChEBI" id="CHEBI:597326"/>
    </cofactor>
</comment>
<evidence type="ECO:0000256" key="11">
    <source>
        <dbReference type="ARBA" id="ARBA00022833"/>
    </source>
</evidence>
<dbReference type="CDD" id="cd00609">
    <property type="entry name" value="AAT_like"/>
    <property type="match status" value="1"/>
</dbReference>
<evidence type="ECO:0000313" key="18">
    <source>
        <dbReference type="Proteomes" id="UP001151287"/>
    </source>
</evidence>
<protein>
    <recommendedName>
        <fullName evidence="15">Imidazole acetol-phosphate transaminase</fullName>
    </recommendedName>
</protein>